<dbReference type="EMBL" id="MCOG01000005">
    <property type="protein sequence ID" value="ORY84521.1"/>
    <property type="molecule type" value="Genomic_DNA"/>
</dbReference>
<keyword evidence="5" id="KW-0119">Carbohydrate metabolism</keyword>
<feature type="region of interest" description="Disordered" evidence="6">
    <location>
        <begin position="255"/>
        <end position="350"/>
    </location>
</feature>
<evidence type="ECO:0000256" key="5">
    <source>
        <dbReference type="ARBA" id="ARBA00023277"/>
    </source>
</evidence>
<evidence type="ECO:0000259" key="8">
    <source>
        <dbReference type="PROSITE" id="PS51677"/>
    </source>
</evidence>
<dbReference type="OrthoDB" id="5547340at2759"/>
<dbReference type="SUPFAM" id="SSF88713">
    <property type="entry name" value="Glycoside hydrolase/deacetylase"/>
    <property type="match status" value="1"/>
</dbReference>
<sequence>MFSKINLKLLTLSALITLTAAANKAKIYSHCLKPGQFVLTFDDGPNPDTTPIALEVLNKYNIKGAFFINSYNWSDLDNDPNAVDVVKKIYAAGHDIGSHTFYHKDLFSSMEDNTMKENVDNMTKKIESIIGLTPAYFRPPCGKGAYQESDPYKIEMSDKIQKYLGERGYSIIMWGTDTRDSDYKDVDKVIESLNEQLADPSVSPKTHSFIALLHDVRSPTVNVILPAVIEYVQSLGYTFVSLSECIGVPPYREISKDESNKESNLKMDDNDDDDTINSNNSNESTNNNTSNSTSTNGTNNNTNDDNNNNTNNDDNNNANNDDNNNTNNYGTTDTSNTTNDVTGNTNEDIDENTSDATTLHYSMFFSMVAVFLSYLL</sequence>
<evidence type="ECO:0000256" key="7">
    <source>
        <dbReference type="SAM" id="SignalP"/>
    </source>
</evidence>
<dbReference type="Gene3D" id="3.20.20.370">
    <property type="entry name" value="Glycoside hydrolase/deacetylase"/>
    <property type="match status" value="1"/>
</dbReference>
<dbReference type="InterPro" id="IPR011330">
    <property type="entry name" value="Glyco_hydro/deAcase_b/a-brl"/>
</dbReference>
<feature type="domain" description="NodB homology" evidence="8">
    <location>
        <begin position="35"/>
        <end position="240"/>
    </location>
</feature>
<comment type="caution">
    <text evidence="9">The sequence shown here is derived from an EMBL/GenBank/DDBJ whole genome shotgun (WGS) entry which is preliminary data.</text>
</comment>
<dbReference type="Proteomes" id="UP000193920">
    <property type="component" value="Unassembled WGS sequence"/>
</dbReference>
<gene>
    <name evidence="9" type="ORF">LY90DRAFT_375026</name>
</gene>
<proteinExistence type="predicted"/>
<dbReference type="InterPro" id="IPR002509">
    <property type="entry name" value="NODB_dom"/>
</dbReference>
<accession>A0A1Y2FKK3</accession>
<feature type="signal peptide" evidence="7">
    <location>
        <begin position="1"/>
        <end position="21"/>
    </location>
</feature>
<evidence type="ECO:0000256" key="4">
    <source>
        <dbReference type="ARBA" id="ARBA00022801"/>
    </source>
</evidence>
<dbReference type="GO" id="GO:0016810">
    <property type="term" value="F:hydrolase activity, acting on carbon-nitrogen (but not peptide) bonds"/>
    <property type="evidence" value="ECO:0007669"/>
    <property type="project" value="InterPro"/>
</dbReference>
<keyword evidence="10" id="KW-1185">Reference proteome</keyword>
<reference evidence="9 10" key="1">
    <citation type="submission" date="2016-08" db="EMBL/GenBank/DDBJ databases">
        <title>A Parts List for Fungal Cellulosomes Revealed by Comparative Genomics.</title>
        <authorList>
            <consortium name="DOE Joint Genome Institute"/>
            <person name="Haitjema C.H."/>
            <person name="Gilmore S.P."/>
            <person name="Henske J.K."/>
            <person name="Solomon K.V."/>
            <person name="De Groot R."/>
            <person name="Kuo A."/>
            <person name="Mondo S.J."/>
            <person name="Salamov A.A."/>
            <person name="Labutti K."/>
            <person name="Zhao Z."/>
            <person name="Chiniquy J."/>
            <person name="Barry K."/>
            <person name="Brewer H.M."/>
            <person name="Purvine S.O."/>
            <person name="Wright A.T."/>
            <person name="Boxma B."/>
            <person name="Van Alen T."/>
            <person name="Hackstein J.H."/>
            <person name="Baker S.E."/>
            <person name="Grigoriev I.V."/>
            <person name="O'Malley M.A."/>
        </authorList>
    </citation>
    <scope>NUCLEOTIDE SEQUENCE [LARGE SCALE GENOMIC DNA]</scope>
    <source>
        <strain evidence="9 10">G1</strain>
    </source>
</reference>
<evidence type="ECO:0000256" key="3">
    <source>
        <dbReference type="ARBA" id="ARBA00022729"/>
    </source>
</evidence>
<name>A0A1Y2FKK3_9FUNG</name>
<dbReference type="PANTHER" id="PTHR46471">
    <property type="entry name" value="CHITIN DEACETYLASE"/>
    <property type="match status" value="1"/>
</dbReference>
<keyword evidence="2" id="KW-0479">Metal-binding</keyword>
<feature type="chain" id="PRO_5012327541" evidence="7">
    <location>
        <begin position="22"/>
        <end position="376"/>
    </location>
</feature>
<organism evidence="9 10">
    <name type="scientific">Neocallimastix californiae</name>
    <dbReference type="NCBI Taxonomy" id="1754190"/>
    <lineage>
        <taxon>Eukaryota</taxon>
        <taxon>Fungi</taxon>
        <taxon>Fungi incertae sedis</taxon>
        <taxon>Chytridiomycota</taxon>
        <taxon>Chytridiomycota incertae sedis</taxon>
        <taxon>Neocallimastigomycetes</taxon>
        <taxon>Neocallimastigales</taxon>
        <taxon>Neocallimastigaceae</taxon>
        <taxon>Neocallimastix</taxon>
    </lineage>
</organism>
<evidence type="ECO:0000313" key="9">
    <source>
        <dbReference type="EMBL" id="ORY84521.1"/>
    </source>
</evidence>
<keyword evidence="3 7" id="KW-0732">Signal</keyword>
<dbReference type="GO" id="GO:0005975">
    <property type="term" value="P:carbohydrate metabolic process"/>
    <property type="evidence" value="ECO:0007669"/>
    <property type="project" value="InterPro"/>
</dbReference>
<comment type="cofactor">
    <cofactor evidence="1">
        <name>Co(2+)</name>
        <dbReference type="ChEBI" id="CHEBI:48828"/>
    </cofactor>
</comment>
<dbReference type="AlphaFoldDB" id="A0A1Y2FKK3"/>
<dbReference type="GO" id="GO:0046872">
    <property type="term" value="F:metal ion binding"/>
    <property type="evidence" value="ECO:0007669"/>
    <property type="project" value="UniProtKB-KW"/>
</dbReference>
<dbReference type="PANTHER" id="PTHR46471:SF2">
    <property type="entry name" value="CHITIN DEACETYLASE-RELATED"/>
    <property type="match status" value="1"/>
</dbReference>
<dbReference type="Pfam" id="PF01522">
    <property type="entry name" value="Polysacc_deac_1"/>
    <property type="match status" value="1"/>
</dbReference>
<keyword evidence="4 9" id="KW-0378">Hydrolase</keyword>
<dbReference type="STRING" id="1754190.A0A1Y2FKK3"/>
<evidence type="ECO:0000256" key="1">
    <source>
        <dbReference type="ARBA" id="ARBA00001941"/>
    </source>
</evidence>
<evidence type="ECO:0000313" key="10">
    <source>
        <dbReference type="Proteomes" id="UP000193920"/>
    </source>
</evidence>
<protein>
    <submittedName>
        <fullName evidence="9">Glycoside hydrolase/deacetylase</fullName>
    </submittedName>
</protein>
<evidence type="ECO:0000256" key="6">
    <source>
        <dbReference type="SAM" id="MobiDB-lite"/>
    </source>
</evidence>
<evidence type="ECO:0000256" key="2">
    <source>
        <dbReference type="ARBA" id="ARBA00022723"/>
    </source>
</evidence>
<dbReference type="PROSITE" id="PS51677">
    <property type="entry name" value="NODB"/>
    <property type="match status" value="1"/>
</dbReference>
<feature type="compositionally biased region" description="Basic and acidic residues" evidence="6">
    <location>
        <begin position="255"/>
        <end position="268"/>
    </location>
</feature>
<feature type="compositionally biased region" description="Low complexity" evidence="6">
    <location>
        <begin position="276"/>
        <end position="346"/>
    </location>
</feature>